<evidence type="ECO:0000313" key="1">
    <source>
        <dbReference type="EMBL" id="EAZ93912.1"/>
    </source>
</evidence>
<dbReference type="EMBL" id="AAXW01000002">
    <property type="protein sequence ID" value="EAZ93912.1"/>
    <property type="molecule type" value="Genomic_DNA"/>
</dbReference>
<gene>
    <name evidence="1" type="ORF">CY0110_18992</name>
</gene>
<reference evidence="1 2" key="1">
    <citation type="submission" date="2007-03" db="EMBL/GenBank/DDBJ databases">
        <authorList>
            <person name="Stal L."/>
            <person name="Ferriera S."/>
            <person name="Johnson J."/>
            <person name="Kravitz S."/>
            <person name="Beeson K."/>
            <person name="Sutton G."/>
            <person name="Rogers Y.-H."/>
            <person name="Friedman R."/>
            <person name="Frazier M."/>
            <person name="Venter J.C."/>
        </authorList>
    </citation>
    <scope>NUCLEOTIDE SEQUENCE [LARGE SCALE GENOMIC DNA]</scope>
    <source>
        <strain evidence="1 2">CCY0110</strain>
    </source>
</reference>
<name>A3IJD0_9CHRO</name>
<dbReference type="Proteomes" id="UP000003781">
    <property type="component" value="Unassembled WGS sequence"/>
</dbReference>
<sequence>MYGVLILNLKSLPKKANIIPVNKN</sequence>
<dbReference type="AlphaFoldDB" id="A3IJD0"/>
<keyword evidence="2" id="KW-1185">Reference proteome</keyword>
<evidence type="ECO:0000313" key="2">
    <source>
        <dbReference type="Proteomes" id="UP000003781"/>
    </source>
</evidence>
<proteinExistence type="predicted"/>
<accession>A3IJD0</accession>
<comment type="caution">
    <text evidence="1">The sequence shown here is derived from an EMBL/GenBank/DDBJ whole genome shotgun (WGS) entry which is preliminary data.</text>
</comment>
<organism evidence="1 2">
    <name type="scientific">Crocosphaera chwakensis CCY0110</name>
    <dbReference type="NCBI Taxonomy" id="391612"/>
    <lineage>
        <taxon>Bacteria</taxon>
        <taxon>Bacillati</taxon>
        <taxon>Cyanobacteriota</taxon>
        <taxon>Cyanophyceae</taxon>
        <taxon>Oscillatoriophycideae</taxon>
        <taxon>Chroococcales</taxon>
        <taxon>Aphanothecaceae</taxon>
        <taxon>Crocosphaera</taxon>
        <taxon>Crocosphaera chwakensis</taxon>
    </lineage>
</organism>
<protein>
    <submittedName>
        <fullName evidence="1">Uncharacterized protein</fullName>
    </submittedName>
</protein>